<dbReference type="STRING" id="84645.A0A498MJK3"/>
<evidence type="ECO:0000256" key="11">
    <source>
        <dbReference type="ARBA" id="ARBA00023929"/>
    </source>
</evidence>
<dbReference type="GO" id="GO:0003924">
    <property type="term" value="F:GTPase activity"/>
    <property type="evidence" value="ECO:0007669"/>
    <property type="project" value="InterPro"/>
</dbReference>
<comment type="pathway">
    <text evidence="1">Purine metabolism; purine nucleoside salvage.</text>
</comment>
<dbReference type="Gene3D" id="3.40.50.1580">
    <property type="entry name" value="Nucleoside phosphorylase domain"/>
    <property type="match status" value="1"/>
</dbReference>
<dbReference type="Proteomes" id="UP000290572">
    <property type="component" value="Unassembled WGS sequence"/>
</dbReference>
<keyword evidence="8" id="KW-0660">Purine salvage</keyword>
<dbReference type="EMBL" id="QBIY01005206">
    <property type="protein sequence ID" value="RXN38032.1"/>
    <property type="molecule type" value="Genomic_DNA"/>
</dbReference>
<dbReference type="InterPro" id="IPR011268">
    <property type="entry name" value="Purine_phosphorylase"/>
</dbReference>
<feature type="coiled-coil region" evidence="15">
    <location>
        <begin position="378"/>
        <end position="502"/>
    </location>
</feature>
<evidence type="ECO:0000256" key="13">
    <source>
        <dbReference type="ARBA" id="ARBA00023970"/>
    </source>
</evidence>
<dbReference type="Pfam" id="PF01048">
    <property type="entry name" value="PNP_UDP_1"/>
    <property type="match status" value="1"/>
</dbReference>
<evidence type="ECO:0000256" key="16">
    <source>
        <dbReference type="SAM" id="MobiDB-lite"/>
    </source>
</evidence>
<dbReference type="SUPFAM" id="SSF52540">
    <property type="entry name" value="P-loop containing nucleoside triphosphate hydrolases"/>
    <property type="match status" value="1"/>
</dbReference>
<evidence type="ECO:0000256" key="15">
    <source>
        <dbReference type="SAM" id="Coils"/>
    </source>
</evidence>
<dbReference type="SMART" id="SM00174">
    <property type="entry name" value="RHO"/>
    <property type="match status" value="1"/>
</dbReference>
<comment type="catalytic activity">
    <reaction evidence="10">
        <text>inosine + phosphate = alpha-D-ribose 1-phosphate + hypoxanthine</text>
        <dbReference type="Rhea" id="RHEA:27646"/>
        <dbReference type="ChEBI" id="CHEBI:17368"/>
        <dbReference type="ChEBI" id="CHEBI:17596"/>
        <dbReference type="ChEBI" id="CHEBI:43474"/>
        <dbReference type="ChEBI" id="CHEBI:57720"/>
        <dbReference type="EC" id="2.4.2.1"/>
    </reaction>
</comment>
<evidence type="ECO:0000256" key="12">
    <source>
        <dbReference type="ARBA" id="ARBA00023950"/>
    </source>
</evidence>
<feature type="domain" description="Nucleoside phosphorylase" evidence="17">
    <location>
        <begin position="28"/>
        <end position="222"/>
    </location>
</feature>
<dbReference type="PANTHER" id="PTHR45775:SF2">
    <property type="entry name" value="GTP-BINDING PROTEIN REM 1"/>
    <property type="match status" value="1"/>
</dbReference>
<comment type="catalytic activity">
    <reaction evidence="12">
        <text>2'-deoxyinosine + phosphate = 2-deoxy-alpha-D-ribose 1-phosphate + hypoxanthine</text>
        <dbReference type="Rhea" id="RHEA:27750"/>
        <dbReference type="ChEBI" id="CHEBI:17368"/>
        <dbReference type="ChEBI" id="CHEBI:28997"/>
        <dbReference type="ChEBI" id="CHEBI:43474"/>
        <dbReference type="ChEBI" id="CHEBI:57259"/>
        <dbReference type="EC" id="2.4.2.1"/>
    </reaction>
</comment>
<dbReference type="EC" id="2.4.2.1" evidence="4"/>
<evidence type="ECO:0000256" key="14">
    <source>
        <dbReference type="ARBA" id="ARBA00031036"/>
    </source>
</evidence>
<dbReference type="PROSITE" id="PS51421">
    <property type="entry name" value="RAS"/>
    <property type="match status" value="1"/>
</dbReference>
<evidence type="ECO:0000256" key="9">
    <source>
        <dbReference type="ARBA" id="ARBA00022741"/>
    </source>
</evidence>
<evidence type="ECO:0000256" key="6">
    <source>
        <dbReference type="ARBA" id="ARBA00022676"/>
    </source>
</evidence>
<dbReference type="UniPathway" id="UPA00606"/>
<dbReference type="InterPro" id="IPR005225">
    <property type="entry name" value="Small_GTP-bd"/>
</dbReference>
<dbReference type="AlphaFoldDB" id="A0A498MJK3"/>
<comment type="similarity">
    <text evidence="3">Belongs to the small GTPase superfamily. RGK family.</text>
</comment>
<dbReference type="InterPro" id="IPR001806">
    <property type="entry name" value="Small_GTPase"/>
</dbReference>
<dbReference type="GO" id="GO:0006166">
    <property type="term" value="P:purine ribonucleoside salvage"/>
    <property type="evidence" value="ECO:0007669"/>
    <property type="project" value="UniProtKB-KW"/>
</dbReference>
<evidence type="ECO:0000256" key="7">
    <source>
        <dbReference type="ARBA" id="ARBA00022679"/>
    </source>
</evidence>
<keyword evidence="20" id="KW-1185">Reference proteome</keyword>
<dbReference type="CDD" id="cd09009">
    <property type="entry name" value="PNP-EcPNPII_like"/>
    <property type="match status" value="1"/>
</dbReference>
<protein>
    <recommendedName>
        <fullName evidence="4">purine-nucleoside phosphorylase</fullName>
        <ecNumber evidence="4">2.4.2.1</ecNumber>
    </recommendedName>
    <alternativeName>
        <fullName evidence="14">Inosine-guanosine phosphorylase</fullName>
    </alternativeName>
</protein>
<dbReference type="PANTHER" id="PTHR45775">
    <property type="entry name" value="RAD, GEM/KIR FAMILY MEMBER 2, ISOFORM C"/>
    <property type="match status" value="1"/>
</dbReference>
<dbReference type="InterPro" id="IPR000845">
    <property type="entry name" value="Nucleoside_phosphorylase_d"/>
</dbReference>
<organism evidence="18 20">
    <name type="scientific">Labeo rohita</name>
    <name type="common">Indian major carp</name>
    <name type="synonym">Cyprinus rohita</name>
    <dbReference type="NCBI Taxonomy" id="84645"/>
    <lineage>
        <taxon>Eukaryota</taxon>
        <taxon>Metazoa</taxon>
        <taxon>Chordata</taxon>
        <taxon>Craniata</taxon>
        <taxon>Vertebrata</taxon>
        <taxon>Euteleostomi</taxon>
        <taxon>Actinopterygii</taxon>
        <taxon>Neopterygii</taxon>
        <taxon>Teleostei</taxon>
        <taxon>Ostariophysi</taxon>
        <taxon>Cypriniformes</taxon>
        <taxon>Cyprinidae</taxon>
        <taxon>Labeoninae</taxon>
        <taxon>Labeonini</taxon>
        <taxon>Labeo</taxon>
    </lineage>
</organism>
<comment type="catalytic activity">
    <reaction evidence="13">
        <text>guanosine + phosphate = alpha-D-ribose 1-phosphate + guanine</text>
        <dbReference type="Rhea" id="RHEA:13233"/>
        <dbReference type="ChEBI" id="CHEBI:16235"/>
        <dbReference type="ChEBI" id="CHEBI:16750"/>
        <dbReference type="ChEBI" id="CHEBI:43474"/>
        <dbReference type="ChEBI" id="CHEBI:57720"/>
        <dbReference type="EC" id="2.4.2.1"/>
    </reaction>
</comment>
<evidence type="ECO:0000313" key="18">
    <source>
        <dbReference type="EMBL" id="RXN19514.1"/>
    </source>
</evidence>
<dbReference type="GO" id="GO:0004731">
    <property type="term" value="F:purine-nucleoside phosphorylase activity"/>
    <property type="evidence" value="ECO:0007669"/>
    <property type="project" value="UniProtKB-EC"/>
</dbReference>
<comment type="caution">
    <text evidence="18">The sequence shown here is derived from an EMBL/GenBank/DDBJ whole genome shotgun (WGS) entry which is preliminary data.</text>
</comment>
<dbReference type="InterPro" id="IPR035994">
    <property type="entry name" value="Nucleoside_phosphorylase_sf"/>
</dbReference>
<dbReference type="GO" id="GO:0005886">
    <property type="term" value="C:plasma membrane"/>
    <property type="evidence" value="ECO:0007669"/>
    <property type="project" value="TreeGrafter"/>
</dbReference>
<evidence type="ECO:0000256" key="10">
    <source>
        <dbReference type="ARBA" id="ARBA00023918"/>
    </source>
</evidence>
<dbReference type="PRINTS" id="PR00449">
    <property type="entry name" value="RASTRNSFRMNG"/>
</dbReference>
<dbReference type="InterPro" id="IPR027417">
    <property type="entry name" value="P-loop_NTPase"/>
</dbReference>
<dbReference type="Pfam" id="PF15397">
    <property type="entry name" value="DUF4618"/>
    <property type="match status" value="1"/>
</dbReference>
<dbReference type="PROSITE" id="PS51419">
    <property type="entry name" value="RAB"/>
    <property type="match status" value="1"/>
</dbReference>
<dbReference type="NCBIfam" id="TIGR01697">
    <property type="entry name" value="PNPH-PUNA-XAPA"/>
    <property type="match status" value="1"/>
</dbReference>
<keyword evidence="9" id="KW-0547">Nucleotide-binding</keyword>
<dbReference type="SMART" id="SM00175">
    <property type="entry name" value="RAB"/>
    <property type="match status" value="1"/>
</dbReference>
<dbReference type="NCBIfam" id="TIGR00231">
    <property type="entry name" value="small_GTP"/>
    <property type="match status" value="1"/>
</dbReference>
<comment type="catalytic activity">
    <reaction evidence="11">
        <text>2'-deoxyguanosine + phosphate = 2-deoxy-alpha-D-ribose 1-phosphate + guanine</text>
        <dbReference type="Rhea" id="RHEA:27738"/>
        <dbReference type="ChEBI" id="CHEBI:16235"/>
        <dbReference type="ChEBI" id="CHEBI:17172"/>
        <dbReference type="ChEBI" id="CHEBI:43474"/>
        <dbReference type="ChEBI" id="CHEBI:57259"/>
        <dbReference type="EC" id="2.4.2.1"/>
    </reaction>
</comment>
<dbReference type="Pfam" id="PF00071">
    <property type="entry name" value="Ras"/>
    <property type="match status" value="1"/>
</dbReference>
<evidence type="ECO:0000313" key="20">
    <source>
        <dbReference type="Proteomes" id="UP000290572"/>
    </source>
</evidence>
<dbReference type="InterPro" id="IPR051641">
    <property type="entry name" value="RGK_GTP-binding_reg"/>
</dbReference>
<dbReference type="InterPro" id="IPR018099">
    <property type="entry name" value="Purine_phosphorylase-2_CS"/>
</dbReference>
<evidence type="ECO:0000256" key="1">
    <source>
        <dbReference type="ARBA" id="ARBA00005058"/>
    </source>
</evidence>
<dbReference type="PROSITE" id="PS01240">
    <property type="entry name" value="PNP_MTAP_2"/>
    <property type="match status" value="1"/>
</dbReference>
<evidence type="ECO:0000256" key="8">
    <source>
        <dbReference type="ARBA" id="ARBA00022726"/>
    </source>
</evidence>
<evidence type="ECO:0000256" key="2">
    <source>
        <dbReference type="ARBA" id="ARBA00006751"/>
    </source>
</evidence>
<evidence type="ECO:0000256" key="5">
    <source>
        <dbReference type="ARBA" id="ARBA00022553"/>
    </source>
</evidence>
<dbReference type="CDD" id="cd04148">
    <property type="entry name" value="RGK"/>
    <property type="match status" value="1"/>
</dbReference>
<accession>A0A498MJK3</accession>
<dbReference type="SMART" id="SM00173">
    <property type="entry name" value="RAS"/>
    <property type="match status" value="1"/>
</dbReference>
<dbReference type="GO" id="GO:0005525">
    <property type="term" value="F:GTP binding"/>
    <property type="evidence" value="ECO:0007669"/>
    <property type="project" value="InterPro"/>
</dbReference>
<dbReference type="InterPro" id="IPR029236">
    <property type="entry name" value="DUF4618"/>
</dbReference>
<gene>
    <name evidence="19" type="ORF">ROHU_013964</name>
    <name evidence="18" type="ORF">ROHU_025716</name>
</gene>
<name>A0A498MJK3_LABRO</name>
<dbReference type="SUPFAM" id="SSF53167">
    <property type="entry name" value="Purine and uridine phosphorylases"/>
    <property type="match status" value="1"/>
</dbReference>
<dbReference type="FunFam" id="3.40.50.300:FF:000311">
    <property type="entry name" value="GTP-binding protein RAD"/>
    <property type="match status" value="1"/>
</dbReference>
<keyword evidence="7" id="KW-0808">Transferase</keyword>
<evidence type="ECO:0000256" key="3">
    <source>
        <dbReference type="ARBA" id="ARBA00008846"/>
    </source>
</evidence>
<keyword evidence="15" id="KW-0175">Coiled coil</keyword>
<evidence type="ECO:0000313" key="19">
    <source>
        <dbReference type="EMBL" id="RXN38032.1"/>
    </source>
</evidence>
<dbReference type="GO" id="GO:0005246">
    <property type="term" value="F:calcium channel regulator activity"/>
    <property type="evidence" value="ECO:0007669"/>
    <property type="project" value="TreeGrafter"/>
</dbReference>
<evidence type="ECO:0000256" key="4">
    <source>
        <dbReference type="ARBA" id="ARBA00011886"/>
    </source>
</evidence>
<comment type="similarity">
    <text evidence="2">Belongs to the PNP/MTAP phosphorylase family.</text>
</comment>
<feature type="region of interest" description="Disordered" evidence="16">
    <location>
        <begin position="531"/>
        <end position="595"/>
    </location>
</feature>
<dbReference type="NCBIfam" id="NF006054">
    <property type="entry name" value="PRK08202.1"/>
    <property type="match status" value="1"/>
</dbReference>
<dbReference type="EMBL" id="QBIY01012665">
    <property type="protein sequence ID" value="RXN19514.1"/>
    <property type="molecule type" value="Genomic_DNA"/>
</dbReference>
<keyword evidence="5" id="KW-0597">Phosphoprotein</keyword>
<reference evidence="18 20" key="1">
    <citation type="submission" date="2018-03" db="EMBL/GenBank/DDBJ databases">
        <title>Draft genome sequence of Rohu Carp (Labeo rohita).</title>
        <authorList>
            <person name="Das P."/>
            <person name="Kushwaha B."/>
            <person name="Joshi C.G."/>
            <person name="Kumar D."/>
            <person name="Nagpure N.S."/>
            <person name="Sahoo L."/>
            <person name="Das S.P."/>
            <person name="Bit A."/>
            <person name="Patnaik S."/>
            <person name="Meher P.K."/>
            <person name="Jayasankar P."/>
            <person name="Koringa P.G."/>
            <person name="Patel N.V."/>
            <person name="Hinsu A.T."/>
            <person name="Kumar R."/>
            <person name="Pandey M."/>
            <person name="Agarwal S."/>
            <person name="Srivastava S."/>
            <person name="Singh M."/>
            <person name="Iquebal M.A."/>
            <person name="Jaiswal S."/>
            <person name="Angadi U.B."/>
            <person name="Kumar N."/>
            <person name="Raza M."/>
            <person name="Shah T.M."/>
            <person name="Rai A."/>
            <person name="Jena J.K."/>
        </authorList>
    </citation>
    <scope>NUCLEOTIDE SEQUENCE [LARGE SCALE GENOMIC DNA]</scope>
    <source>
        <strain evidence="18">DASCIFA01</strain>
        <tissue evidence="18">Testis</tissue>
    </source>
</reference>
<feature type="coiled-coil region" evidence="15">
    <location>
        <begin position="310"/>
        <end position="337"/>
    </location>
</feature>
<sequence length="823" mass="94209">MHSKDQICHEDYQRTADWLLSQTQHRPKVAIICGSGLGMLADALKCQDSFKYSDIPGFPQSTVKGHAGRLVFGELKGKTCVCMQGRFHMYEGHSLSKVTFPVRVFKLLGVETLIVTNAAGSLADSYSCGDIMIIRDHINFPGLAGLNPLNGPNDDKFGPRFPPMSGVYDKSLRKMAFDICKSMGVSQYIQEGVYCMVGGPNFESIAEARLLHKLGVDAVDNEMFFKDYSKWERSTRTKPVLWASHHDKAVISSNKREIRPSLTGKPGKSHIHNDFTKLPKIPTRRTAEKAEQDQITSKMKYNTRALMLLIKSRKEAIKDLEEHCQQLQERNLQMAKSIMATNRSSFARANELLIQTEQKRRSEVALKRWNDSLIESAKAELRNIKEESQTHLSGLQKQLDLLKVKVVEAQKELCSLKTYKDTEFPVKALQIAELERKLERLKETQQKEEEDLNQLFEKEMVNLERRQRQREQEVLSAAAMIVMEIERKNKELQKSVQELRRSRPCRSEIFPHVFLKSDKYTYVYKMTLNTQKEGKQPLRRRASTPIPSSRQTGRGERDPSADPYHQPLAQSASYHPGDKSIHSRANWSSDSESDSSGAECLYRVVLLGDHGVGKSSLANIFAGIQEKDAHKHIGEDTYERTLTVDGEETTLVVMDTWETEKQEEDEKWVQDYCMQVGNAYIIVYSITDRSSFESASELRIQLRRIRQAENIPIILVGNKSDLVRSREVAVEEGRACAVVFDCKFIETSASLHHNVHELFEGIVRQIRLRRDSKEINERRRSIYKRKESITKKARRFLDRLVAKNNKKMALKVRSKSCHDLAVL</sequence>
<evidence type="ECO:0000259" key="17">
    <source>
        <dbReference type="Pfam" id="PF01048"/>
    </source>
</evidence>
<proteinExistence type="inferred from homology"/>
<keyword evidence="6" id="KW-0328">Glycosyltransferase</keyword>
<dbReference type="Gene3D" id="3.40.50.300">
    <property type="entry name" value="P-loop containing nucleotide triphosphate hydrolases"/>
    <property type="match status" value="1"/>
</dbReference>